<dbReference type="SUPFAM" id="SSF54637">
    <property type="entry name" value="Thioesterase/thiol ester dehydrase-isomerase"/>
    <property type="match status" value="1"/>
</dbReference>
<dbReference type="RefSeq" id="WP_379012074.1">
    <property type="nucleotide sequence ID" value="NZ_JBHSDC010000002.1"/>
</dbReference>
<keyword evidence="3" id="KW-1185">Reference proteome</keyword>
<proteinExistence type="predicted"/>
<evidence type="ECO:0000313" key="3">
    <source>
        <dbReference type="Proteomes" id="UP001595906"/>
    </source>
</evidence>
<name>A0ABV8PUJ4_9BACT</name>
<organism evidence="2 3">
    <name type="scientific">Parasediminibacterium paludis</name>
    <dbReference type="NCBI Taxonomy" id="908966"/>
    <lineage>
        <taxon>Bacteria</taxon>
        <taxon>Pseudomonadati</taxon>
        <taxon>Bacteroidota</taxon>
        <taxon>Chitinophagia</taxon>
        <taxon>Chitinophagales</taxon>
        <taxon>Chitinophagaceae</taxon>
        <taxon>Parasediminibacterium</taxon>
    </lineage>
</organism>
<dbReference type="EMBL" id="JBHSDC010000002">
    <property type="protein sequence ID" value="MFC4230716.1"/>
    <property type="molecule type" value="Genomic_DNA"/>
</dbReference>
<dbReference type="InterPro" id="IPR029069">
    <property type="entry name" value="HotDog_dom_sf"/>
</dbReference>
<reference evidence="3" key="1">
    <citation type="journal article" date="2019" name="Int. J. Syst. Evol. Microbiol.">
        <title>The Global Catalogue of Microorganisms (GCM) 10K type strain sequencing project: providing services to taxonomists for standard genome sequencing and annotation.</title>
        <authorList>
            <consortium name="The Broad Institute Genomics Platform"/>
            <consortium name="The Broad Institute Genome Sequencing Center for Infectious Disease"/>
            <person name="Wu L."/>
            <person name="Ma J."/>
        </authorList>
    </citation>
    <scope>NUCLEOTIDE SEQUENCE [LARGE SCALE GENOMIC DNA]</scope>
    <source>
        <strain evidence="3">CECT 8010</strain>
    </source>
</reference>
<protein>
    <submittedName>
        <fullName evidence="2">Thioesterase</fullName>
    </submittedName>
</protein>
<evidence type="ECO:0000313" key="2">
    <source>
        <dbReference type="EMBL" id="MFC4230716.1"/>
    </source>
</evidence>
<dbReference type="Gene3D" id="3.10.129.10">
    <property type="entry name" value="Hotdog Thioesterase"/>
    <property type="match status" value="1"/>
</dbReference>
<dbReference type="Proteomes" id="UP001595906">
    <property type="component" value="Unassembled WGS sequence"/>
</dbReference>
<keyword evidence="1" id="KW-0472">Membrane</keyword>
<feature type="transmembrane region" description="Helical" evidence="1">
    <location>
        <begin position="21"/>
        <end position="40"/>
    </location>
</feature>
<comment type="caution">
    <text evidence="2">The sequence shown here is derived from an EMBL/GenBank/DDBJ whole genome shotgun (WGS) entry which is preliminary data.</text>
</comment>
<keyword evidence="1" id="KW-1133">Transmembrane helix</keyword>
<evidence type="ECO:0000256" key="1">
    <source>
        <dbReference type="SAM" id="Phobius"/>
    </source>
</evidence>
<feature type="transmembrane region" description="Helical" evidence="1">
    <location>
        <begin position="60"/>
        <end position="83"/>
    </location>
</feature>
<gene>
    <name evidence="2" type="ORF">ACFOW1_02365</name>
</gene>
<accession>A0ABV8PUJ4</accession>
<keyword evidence="1" id="KW-0812">Transmembrane</keyword>
<sequence>MSAQFSAFKAIMTNPIKYKLFLLNKLPMAFLAGLQLQQLQEDAAIVSVRFKWLNQNPFRSMYFAVLAMAAELSTGILAVAFTYKSEPSVSMLVVKCEGEFYKKAVGNIVFTCNDGLAVKAAIAQTITTKEGVTACTTSVGVNEQKEVVAKFVFTWSFKAKAS</sequence>